<proteinExistence type="predicted"/>
<feature type="compositionally biased region" description="Basic and acidic residues" evidence="1">
    <location>
        <begin position="231"/>
        <end position="252"/>
    </location>
</feature>
<dbReference type="Proteomes" id="UP000201640">
    <property type="component" value="Segment"/>
</dbReference>
<name>L7RG55_9VIRU</name>
<evidence type="ECO:0000313" key="3">
    <source>
        <dbReference type="Proteomes" id="UP000201640"/>
    </source>
</evidence>
<sequence>MDFKTELYNRLLSEDNINYLVGIILSKYRISEKATPKCYKMIYNNLSTYLNNINRYPQDNDELLQAINFLNQKCHDDFITYLSNKYPKINLSRTQSINEPKFEKHNEQTFSEIPESNITIITQEEYENLVKKNKPKTSQPDDFFSYLTNPIVLQMFSMITNQNTKTNTKPDLVFDEILDHEQVQKLLAKNNTKNIKPQQELNKTIPENNIQDQSLKNYNDNPISNESNESNESKELQHDNNSKETIDDPNTDKIYDLDPLNLTNEDLLILNSETKKLMALKNKYLKEGNHDMIIEIEKKHNIIRDKITKHRQKLDSDVKNTKNKLGMIIKSLDNNNMDELNLEIDPTIETDELKNNNYNDLKDIKIELKTDKKITEISLVNYYLPSNKKNITRFNNKFMLYFNNQITRIIIQPGFYTLDTLFQCITNQASYLKFSVDKNNIITISNTFDMEFDLLCDKVEETILPILGFRDKIDKYKQNTSYTGSTSYNLDIDKIYFSLSGTAMEPFEVESDKEISPNKIIKKSRIGLTLKHLILNFKNALDQYYDFDKKFKICLKITYAN</sequence>
<keyword evidence="3" id="KW-1185">Reference proteome</keyword>
<dbReference type="EMBL" id="JX962719">
    <property type="protein sequence ID" value="AGC02005.1"/>
    <property type="molecule type" value="Genomic_DNA"/>
</dbReference>
<reference evidence="2 3" key="1">
    <citation type="journal article" date="2012" name="Genome Biol. Evol.">
        <title>Related Giant Viruses in Distant Locations and Different Habitats: Acanthamoeba polyphaga moumouvirus Represents a Third Lineage of the Mimiviridae That Is Close to the Megavirus Lineage.</title>
        <authorList>
            <person name="Yoosuf N."/>
            <person name="Yutin N."/>
            <person name="Colson P."/>
            <person name="Shabalina S.A."/>
            <person name="Pagnier I."/>
            <person name="Robert C."/>
            <person name="Azza S."/>
            <person name="Klose T."/>
            <person name="Wong J."/>
            <person name="Rossmann M.G."/>
            <person name="La Scola B."/>
            <person name="Raoult D."/>
            <person name="Koonin E.V."/>
        </authorList>
    </citation>
    <scope>NUCLEOTIDE SEQUENCE [LARGE SCALE GENOMIC DNA]</scope>
    <source>
        <strain evidence="2 3">M10A</strain>
    </source>
</reference>
<accession>L7RG55</accession>
<dbReference type="GeneID" id="14445559"/>
<evidence type="ECO:0000313" key="2">
    <source>
        <dbReference type="EMBL" id="AGC02005.1"/>
    </source>
</evidence>
<dbReference type="KEGG" id="vg:14445559"/>
<dbReference type="RefSeq" id="YP_007354441.1">
    <property type="nucleotide sequence ID" value="NC_020104.1"/>
</dbReference>
<protein>
    <submittedName>
        <fullName evidence="2">Putative low complexity protein</fullName>
    </submittedName>
</protein>
<feature type="region of interest" description="Disordered" evidence="1">
    <location>
        <begin position="189"/>
        <end position="252"/>
    </location>
</feature>
<feature type="compositionally biased region" description="Polar residues" evidence="1">
    <location>
        <begin position="189"/>
        <end position="223"/>
    </location>
</feature>
<dbReference type="OrthoDB" id="14500at10239"/>
<gene>
    <name evidence="2" type="ORF">Moumou_00471</name>
</gene>
<evidence type="ECO:0000256" key="1">
    <source>
        <dbReference type="SAM" id="MobiDB-lite"/>
    </source>
</evidence>
<organism evidence="2 3">
    <name type="scientific">Acanthamoeba polyphaga moumouvirus</name>
    <dbReference type="NCBI Taxonomy" id="1269028"/>
    <lineage>
        <taxon>Viruses</taxon>
        <taxon>Varidnaviria</taxon>
        <taxon>Bamfordvirae</taxon>
        <taxon>Nucleocytoviricota</taxon>
        <taxon>Megaviricetes</taxon>
        <taxon>Imitervirales</taxon>
        <taxon>Mimiviridae</taxon>
        <taxon>Megamimivirinae</taxon>
        <taxon>Moumouvirus</taxon>
    </lineage>
</organism>